<keyword evidence="4 6" id="KW-0560">Oxidoreductase</keyword>
<keyword evidence="3 6" id="KW-0274">FAD</keyword>
<evidence type="ECO:0000256" key="2">
    <source>
        <dbReference type="ARBA" id="ARBA00022630"/>
    </source>
</evidence>
<dbReference type="EC" id="1.8.3.2" evidence="6"/>
<dbReference type="GO" id="GO:0016971">
    <property type="term" value="F:flavin-dependent sulfhydryl oxidase activity"/>
    <property type="evidence" value="ECO:0007669"/>
    <property type="project" value="InterPro"/>
</dbReference>
<gene>
    <name evidence="8" type="ORF">LTR05_006549</name>
</gene>
<organism evidence="8 9">
    <name type="scientific">Lithohypha guttulata</name>
    <dbReference type="NCBI Taxonomy" id="1690604"/>
    <lineage>
        <taxon>Eukaryota</taxon>
        <taxon>Fungi</taxon>
        <taxon>Dikarya</taxon>
        <taxon>Ascomycota</taxon>
        <taxon>Pezizomycotina</taxon>
        <taxon>Eurotiomycetes</taxon>
        <taxon>Chaetothyriomycetidae</taxon>
        <taxon>Chaetothyriales</taxon>
        <taxon>Trichomeriaceae</taxon>
        <taxon>Lithohypha</taxon>
    </lineage>
</organism>
<dbReference type="AlphaFoldDB" id="A0AAN7Y4V0"/>
<proteinExistence type="predicted"/>
<comment type="catalytic activity">
    <reaction evidence="6">
        <text>2 R'C(R)SH + O2 = R'C(R)S-S(R)CR' + H2O2</text>
        <dbReference type="Rhea" id="RHEA:17357"/>
        <dbReference type="ChEBI" id="CHEBI:15379"/>
        <dbReference type="ChEBI" id="CHEBI:16240"/>
        <dbReference type="ChEBI" id="CHEBI:16520"/>
        <dbReference type="ChEBI" id="CHEBI:17412"/>
        <dbReference type="EC" id="1.8.3.2"/>
    </reaction>
</comment>
<protein>
    <recommendedName>
        <fullName evidence="6">Sulfhydryl oxidase</fullName>
        <ecNumber evidence="6">1.8.3.2</ecNumber>
    </recommendedName>
</protein>
<dbReference type="GO" id="GO:0050660">
    <property type="term" value="F:flavin adenine dinucleotide binding"/>
    <property type="evidence" value="ECO:0007669"/>
    <property type="project" value="TreeGrafter"/>
</dbReference>
<dbReference type="SUPFAM" id="SSF69000">
    <property type="entry name" value="FAD-dependent thiol oxidase"/>
    <property type="match status" value="1"/>
</dbReference>
<keyword evidence="9" id="KW-1185">Reference proteome</keyword>
<evidence type="ECO:0000256" key="4">
    <source>
        <dbReference type="ARBA" id="ARBA00023002"/>
    </source>
</evidence>
<dbReference type="PANTHER" id="PTHR12645:SF1">
    <property type="entry name" value="FAD-LINKED SULFHYDRYL OXIDASE ERV2"/>
    <property type="match status" value="1"/>
</dbReference>
<evidence type="ECO:0000256" key="5">
    <source>
        <dbReference type="ARBA" id="ARBA00023157"/>
    </source>
</evidence>
<dbReference type="InterPro" id="IPR039799">
    <property type="entry name" value="ALR/ERV"/>
</dbReference>
<sequence length="221" mass="24513">MPRAPPPGFYVLSAIALFIWFIIWTRDHATNQPMRGLNSISDPLKLKNQRPDSTVVAAEPLIETASLISPTSADVHGAAIAPKLGNETAKAELGRAAWKLFHTTMARFPENPTTEESAALKDYIHLFARLYPCGECASHFQQILKKYPPQVGSRNAAAQWACFVHNEVNVSKGKEIFDCKDIGDWYDCGCAEEGEDDKKDTLKDHEDLKVEIEREGLMNGG</sequence>
<dbReference type="EMBL" id="JAVRRJ010000007">
    <property type="protein sequence ID" value="KAK5082669.1"/>
    <property type="molecule type" value="Genomic_DNA"/>
</dbReference>
<dbReference type="Pfam" id="PF04777">
    <property type="entry name" value="Evr1_Alr"/>
    <property type="match status" value="1"/>
</dbReference>
<keyword evidence="6" id="KW-1133">Transmembrane helix</keyword>
<evidence type="ECO:0000256" key="6">
    <source>
        <dbReference type="RuleBase" id="RU371123"/>
    </source>
</evidence>
<feature type="transmembrane region" description="Helical" evidence="6">
    <location>
        <begin position="6"/>
        <end position="25"/>
    </location>
</feature>
<comment type="caution">
    <text evidence="8">The sequence shown here is derived from an EMBL/GenBank/DDBJ whole genome shotgun (WGS) entry which is preliminary data.</text>
</comment>
<reference evidence="8 9" key="1">
    <citation type="submission" date="2023-08" db="EMBL/GenBank/DDBJ databases">
        <title>Black Yeasts Isolated from many extreme environments.</title>
        <authorList>
            <person name="Coleine C."/>
            <person name="Stajich J.E."/>
            <person name="Selbmann L."/>
        </authorList>
    </citation>
    <scope>NUCLEOTIDE SEQUENCE [LARGE SCALE GENOMIC DNA]</scope>
    <source>
        <strain evidence="8 9">CCFEE 5910</strain>
    </source>
</reference>
<keyword evidence="5" id="KW-1015">Disulfide bond</keyword>
<keyword evidence="6" id="KW-0472">Membrane</keyword>
<dbReference type="PROSITE" id="PS51324">
    <property type="entry name" value="ERV_ALR"/>
    <property type="match status" value="1"/>
</dbReference>
<evidence type="ECO:0000313" key="9">
    <source>
        <dbReference type="Proteomes" id="UP001309876"/>
    </source>
</evidence>
<keyword evidence="2 6" id="KW-0285">Flavoprotein</keyword>
<dbReference type="FunFam" id="1.20.120.310:FF:000002">
    <property type="entry name" value="Sulfhydryl oxidase"/>
    <property type="match status" value="1"/>
</dbReference>
<name>A0AAN7Y4V0_9EURO</name>
<dbReference type="Proteomes" id="UP001309876">
    <property type="component" value="Unassembled WGS sequence"/>
</dbReference>
<evidence type="ECO:0000256" key="1">
    <source>
        <dbReference type="ARBA" id="ARBA00001974"/>
    </source>
</evidence>
<dbReference type="GO" id="GO:0005739">
    <property type="term" value="C:mitochondrion"/>
    <property type="evidence" value="ECO:0007669"/>
    <property type="project" value="TreeGrafter"/>
</dbReference>
<keyword evidence="6" id="KW-0812">Transmembrane</keyword>
<dbReference type="InterPro" id="IPR017905">
    <property type="entry name" value="ERV/ALR_sulphydryl_oxidase"/>
</dbReference>
<dbReference type="Gene3D" id="1.20.120.310">
    <property type="entry name" value="ERV/ALR sulfhydryl oxidase domain"/>
    <property type="match status" value="1"/>
</dbReference>
<dbReference type="InterPro" id="IPR036774">
    <property type="entry name" value="ERV/ALR_sulphydryl_oxid_sf"/>
</dbReference>
<evidence type="ECO:0000259" key="7">
    <source>
        <dbReference type="PROSITE" id="PS51324"/>
    </source>
</evidence>
<dbReference type="PANTHER" id="PTHR12645">
    <property type="entry name" value="ALR/ERV"/>
    <property type="match status" value="1"/>
</dbReference>
<evidence type="ECO:0000313" key="8">
    <source>
        <dbReference type="EMBL" id="KAK5082669.1"/>
    </source>
</evidence>
<comment type="cofactor">
    <cofactor evidence="1 6">
        <name>FAD</name>
        <dbReference type="ChEBI" id="CHEBI:57692"/>
    </cofactor>
</comment>
<feature type="domain" description="ERV/ALR sulfhydryl oxidase" evidence="7">
    <location>
        <begin position="86"/>
        <end position="186"/>
    </location>
</feature>
<accession>A0AAN7Y4V0</accession>
<evidence type="ECO:0000256" key="3">
    <source>
        <dbReference type="ARBA" id="ARBA00022827"/>
    </source>
</evidence>